<evidence type="ECO:0000256" key="2">
    <source>
        <dbReference type="ARBA" id="ARBA00011962"/>
    </source>
</evidence>
<keyword evidence="4" id="KW-0808">Transferase</keyword>
<comment type="catalytic activity">
    <reaction evidence="8">
        <text>D-maltose + ATP = alpha-maltose 1-phosphate + ADP + H(+)</text>
        <dbReference type="Rhea" id="RHEA:31915"/>
        <dbReference type="ChEBI" id="CHEBI:15378"/>
        <dbReference type="ChEBI" id="CHEBI:17306"/>
        <dbReference type="ChEBI" id="CHEBI:30616"/>
        <dbReference type="ChEBI" id="CHEBI:63576"/>
        <dbReference type="ChEBI" id="CHEBI:456216"/>
        <dbReference type="EC" id="2.7.1.175"/>
    </reaction>
</comment>
<dbReference type="SUPFAM" id="SSF56112">
    <property type="entry name" value="Protein kinase-like (PK-like)"/>
    <property type="match status" value="1"/>
</dbReference>
<dbReference type="Proteomes" id="UP001218412">
    <property type="component" value="Chromosome"/>
</dbReference>
<feature type="domain" description="Maltokinase N-terminal cap" evidence="9">
    <location>
        <begin position="37"/>
        <end position="114"/>
    </location>
</feature>
<organism evidence="10 11">
    <name type="scientific">Paracoccus stylophorae</name>
    <dbReference type="NCBI Taxonomy" id="659350"/>
    <lineage>
        <taxon>Bacteria</taxon>
        <taxon>Pseudomonadati</taxon>
        <taxon>Pseudomonadota</taxon>
        <taxon>Alphaproteobacteria</taxon>
        <taxon>Rhodobacterales</taxon>
        <taxon>Paracoccaceae</taxon>
        <taxon>Paracoccus</taxon>
    </lineage>
</organism>
<dbReference type="RefSeq" id="WP_272858922.1">
    <property type="nucleotide sequence ID" value="NZ_CP067134.1"/>
</dbReference>
<dbReference type="InterPro" id="IPR011009">
    <property type="entry name" value="Kinase-like_dom_sf"/>
</dbReference>
<evidence type="ECO:0000256" key="8">
    <source>
        <dbReference type="ARBA" id="ARBA00049067"/>
    </source>
</evidence>
<dbReference type="Pfam" id="PF18085">
    <property type="entry name" value="Mak_N_cap"/>
    <property type="match status" value="1"/>
</dbReference>
<keyword evidence="11" id="KW-1185">Reference proteome</keyword>
<keyword evidence="5" id="KW-0547">Nucleotide-binding</keyword>
<gene>
    <name evidence="10" type="ORF">JHW45_17705</name>
</gene>
<evidence type="ECO:0000313" key="10">
    <source>
        <dbReference type="EMBL" id="WCR10839.1"/>
    </source>
</evidence>
<dbReference type="EC" id="2.7.1.175" evidence="2"/>
<keyword evidence="6" id="KW-0067">ATP-binding</keyword>
<sequence>MTTPAGTDAAATAGDDLCATLNGEAGRELVRDALQAYLATRRWFGAKESRIEGVDLTCAAAMQRGRAALCVADVALAGGVQRYFLPLTAGRDAEGADIIGHLPDGAALCDGGTDMALAGDILHAMRDGALLEGDGGAVRFEGAGIPPDTETPRPLAAEQSNVSIAFGRDVILKIYRRLRAGPQPDVEISRHLTCAAGFAHAPAWLGSATLTGAGQEPTTLAAAFAFVANRGDAWSHFARRLDAAIAGDAGPADMADDAALCRLLGVRTGGLHQALAKTTDDPAFAPVAVTQDDLKSWVAEAAADVEETWRMIAQAAAGSGALADLAGDLVAARPALDAKIARVARLAPSGWRTRIHGDYHLGQVLVTEGGDLAIIDFEGEPRRDLAARRAKMAPLRDVAGMLRSLDYAARAAVLRADDPKAAAPVADAWHAAAAQGFLAGYRSEMARSDADPDAPLAAALLDLFLVQKAAYEVAYELSNRPDWAVVPMAGLLNLANAGGTS</sequence>
<proteinExistence type="inferred from homology"/>
<evidence type="ECO:0000256" key="7">
    <source>
        <dbReference type="ARBA" id="ARBA00031251"/>
    </source>
</evidence>
<protein>
    <recommendedName>
        <fullName evidence="3">Maltokinase</fullName>
        <ecNumber evidence="2">2.7.1.175</ecNumber>
    </recommendedName>
    <alternativeName>
        <fullName evidence="7">Maltose-1-phosphate synthase</fullName>
    </alternativeName>
</protein>
<accession>A0ABY7SVB5</accession>
<dbReference type="InterPro" id="IPR040999">
    <property type="entry name" value="Mak_N_cap"/>
</dbReference>
<evidence type="ECO:0000256" key="1">
    <source>
        <dbReference type="ARBA" id="ARBA00006219"/>
    </source>
</evidence>
<evidence type="ECO:0000256" key="6">
    <source>
        <dbReference type="ARBA" id="ARBA00022840"/>
    </source>
</evidence>
<reference evidence="10 11" key="1">
    <citation type="submission" date="2021-01" db="EMBL/GenBank/DDBJ databases">
        <title>Biogeographic distribution of Paracoccus.</title>
        <authorList>
            <person name="Hollensteiner J."/>
            <person name="Leineberger J."/>
            <person name="Brinkhoff T."/>
            <person name="Daniel R."/>
        </authorList>
    </citation>
    <scope>NUCLEOTIDE SEQUENCE [LARGE SCALE GENOMIC DNA]</scope>
    <source>
        <strain evidence="10 11">LMG25392</strain>
    </source>
</reference>
<dbReference type="Gene3D" id="3.90.1200.10">
    <property type="match status" value="1"/>
</dbReference>
<evidence type="ECO:0000256" key="5">
    <source>
        <dbReference type="ARBA" id="ARBA00022741"/>
    </source>
</evidence>
<dbReference type="EMBL" id="CP067134">
    <property type="protein sequence ID" value="WCR10839.1"/>
    <property type="molecule type" value="Genomic_DNA"/>
</dbReference>
<comment type="similarity">
    <text evidence="1">Belongs to the aminoglycoside phosphotransferase family.</text>
</comment>
<evidence type="ECO:0000313" key="11">
    <source>
        <dbReference type="Proteomes" id="UP001218412"/>
    </source>
</evidence>
<evidence type="ECO:0000259" key="9">
    <source>
        <dbReference type="Pfam" id="PF18085"/>
    </source>
</evidence>
<evidence type="ECO:0000256" key="4">
    <source>
        <dbReference type="ARBA" id="ARBA00022679"/>
    </source>
</evidence>
<name>A0ABY7SVB5_9RHOB</name>
<evidence type="ECO:0000256" key="3">
    <source>
        <dbReference type="ARBA" id="ARBA00013882"/>
    </source>
</evidence>